<feature type="domain" description="HTH lysR-type" evidence="5">
    <location>
        <begin position="5"/>
        <end position="62"/>
    </location>
</feature>
<dbReference type="Gene3D" id="1.10.10.10">
    <property type="entry name" value="Winged helix-like DNA-binding domain superfamily/Winged helix DNA-binding domain"/>
    <property type="match status" value="1"/>
</dbReference>
<keyword evidence="7" id="KW-1185">Reference proteome</keyword>
<dbReference type="Proteomes" id="UP001247754">
    <property type="component" value="Unassembled WGS sequence"/>
</dbReference>
<dbReference type="RefSeq" id="WP_310456325.1">
    <property type="nucleotide sequence ID" value="NZ_JAVKPH010000004.1"/>
</dbReference>
<keyword evidence="4" id="KW-0804">Transcription</keyword>
<evidence type="ECO:0000256" key="1">
    <source>
        <dbReference type="ARBA" id="ARBA00009437"/>
    </source>
</evidence>
<comment type="caution">
    <text evidence="6">The sequence shown here is derived from an EMBL/GenBank/DDBJ whole genome shotgun (WGS) entry which is preliminary data.</text>
</comment>
<evidence type="ECO:0000313" key="7">
    <source>
        <dbReference type="Proteomes" id="UP001247754"/>
    </source>
</evidence>
<dbReference type="PANTHER" id="PTHR30579:SF7">
    <property type="entry name" value="HTH-TYPE TRANSCRIPTIONAL REGULATOR LRHA-RELATED"/>
    <property type="match status" value="1"/>
</dbReference>
<evidence type="ECO:0000256" key="4">
    <source>
        <dbReference type="ARBA" id="ARBA00023163"/>
    </source>
</evidence>
<dbReference type="InterPro" id="IPR036390">
    <property type="entry name" value="WH_DNA-bd_sf"/>
</dbReference>
<organism evidence="6 7">
    <name type="scientific">Ruixingdingia sedimenti</name>
    <dbReference type="NCBI Taxonomy" id="3073604"/>
    <lineage>
        <taxon>Bacteria</taxon>
        <taxon>Pseudomonadati</taxon>
        <taxon>Pseudomonadota</taxon>
        <taxon>Alphaproteobacteria</taxon>
        <taxon>Rhodobacterales</taxon>
        <taxon>Paracoccaceae</taxon>
        <taxon>Ruixingdingia</taxon>
    </lineage>
</organism>
<dbReference type="Gene3D" id="3.40.190.10">
    <property type="entry name" value="Periplasmic binding protein-like II"/>
    <property type="match status" value="2"/>
</dbReference>
<name>A0ABU1F5D1_9RHOB</name>
<protein>
    <submittedName>
        <fullName evidence="6">LysR family transcriptional regulator</fullName>
    </submittedName>
</protein>
<dbReference type="PANTHER" id="PTHR30579">
    <property type="entry name" value="TRANSCRIPTIONAL REGULATOR"/>
    <property type="match status" value="1"/>
</dbReference>
<dbReference type="InterPro" id="IPR036388">
    <property type="entry name" value="WH-like_DNA-bd_sf"/>
</dbReference>
<dbReference type="SUPFAM" id="SSF53850">
    <property type="entry name" value="Periplasmic binding protein-like II"/>
    <property type="match status" value="1"/>
</dbReference>
<evidence type="ECO:0000256" key="2">
    <source>
        <dbReference type="ARBA" id="ARBA00023015"/>
    </source>
</evidence>
<keyword evidence="3" id="KW-0238">DNA-binding</keyword>
<reference evidence="6 7" key="1">
    <citation type="submission" date="2023-09" db="EMBL/GenBank/DDBJ databases">
        <title>Xinfangfangia sedmenti sp. nov., isolated the sedment.</title>
        <authorList>
            <person name="Xu L."/>
        </authorList>
    </citation>
    <scope>NUCLEOTIDE SEQUENCE [LARGE SCALE GENOMIC DNA]</scope>
    <source>
        <strain evidence="6 7">LG-4</strain>
    </source>
</reference>
<dbReference type="PROSITE" id="PS50931">
    <property type="entry name" value="HTH_LYSR"/>
    <property type="match status" value="1"/>
</dbReference>
<evidence type="ECO:0000313" key="6">
    <source>
        <dbReference type="EMBL" id="MDR5652080.1"/>
    </source>
</evidence>
<proteinExistence type="inferred from homology"/>
<dbReference type="PRINTS" id="PR00039">
    <property type="entry name" value="HTHLYSR"/>
</dbReference>
<dbReference type="InterPro" id="IPR050176">
    <property type="entry name" value="LTTR"/>
</dbReference>
<dbReference type="Pfam" id="PF00126">
    <property type="entry name" value="HTH_1"/>
    <property type="match status" value="1"/>
</dbReference>
<evidence type="ECO:0000259" key="5">
    <source>
        <dbReference type="PROSITE" id="PS50931"/>
    </source>
</evidence>
<dbReference type="InterPro" id="IPR005119">
    <property type="entry name" value="LysR_subst-bd"/>
</dbReference>
<comment type="similarity">
    <text evidence="1">Belongs to the LysR transcriptional regulatory family.</text>
</comment>
<keyword evidence="2" id="KW-0805">Transcription regulation</keyword>
<dbReference type="InterPro" id="IPR000847">
    <property type="entry name" value="LysR_HTH_N"/>
</dbReference>
<sequence length="284" mass="30880">MQRNLDLTTLRSFVAVADAGGVTRAAGFLNLTQSAVSMQLKRLEDALGLSLIDRSGRGVALTAAGEQLLGYARRLLSLNDEALARLTDQAYEGEIVLGCPADIVYPAIPKVLRRFAAEFPRMRVTLISSYTRRLRRLFDRGECDLILTTEDDVDAGGETLIELPLVWIGAPGGVAWRARPLPLAFEHTCIFREGVQQALDAAGIPWVMAVESDSTRTIEASVSADLAVHALVEGAEPRYLERIPHGGALPELARTRINLYVARPAKGTVVEDMAAMIRLAFASR</sequence>
<dbReference type="EMBL" id="JAVKPH010000004">
    <property type="protein sequence ID" value="MDR5652080.1"/>
    <property type="molecule type" value="Genomic_DNA"/>
</dbReference>
<dbReference type="Pfam" id="PF03466">
    <property type="entry name" value="LysR_substrate"/>
    <property type="match status" value="1"/>
</dbReference>
<evidence type="ECO:0000256" key="3">
    <source>
        <dbReference type="ARBA" id="ARBA00023125"/>
    </source>
</evidence>
<gene>
    <name evidence="6" type="ORF">RGD00_05680</name>
</gene>
<accession>A0ABU1F5D1</accession>
<dbReference type="SUPFAM" id="SSF46785">
    <property type="entry name" value="Winged helix' DNA-binding domain"/>
    <property type="match status" value="1"/>
</dbReference>